<dbReference type="SUPFAM" id="SSF56317">
    <property type="entry name" value="Carbon-nitrogen hydrolase"/>
    <property type="match status" value="1"/>
</dbReference>
<dbReference type="InterPro" id="IPR036526">
    <property type="entry name" value="C-N_Hydrolase_sf"/>
</dbReference>
<dbReference type="PROSITE" id="PS50263">
    <property type="entry name" value="CN_HYDROLASE"/>
    <property type="match status" value="1"/>
</dbReference>
<keyword evidence="4" id="KW-1185">Reference proteome</keyword>
<name>A0A1Q9G6X7_9GAMM</name>
<dbReference type="InterPro" id="IPR050345">
    <property type="entry name" value="Aliph_Amidase/BUP"/>
</dbReference>
<dbReference type="RefSeq" id="WP_075768030.1">
    <property type="nucleotide sequence ID" value="NZ_MJIL01000099.1"/>
</dbReference>
<dbReference type="AlphaFoldDB" id="A0A1Q9G6X7"/>
<comment type="caution">
    <text evidence="3">The sequence shown here is derived from an EMBL/GenBank/DDBJ whole genome shotgun (WGS) entry which is preliminary data.</text>
</comment>
<dbReference type="PANTHER" id="PTHR43674:SF2">
    <property type="entry name" value="BETA-UREIDOPROPIONASE"/>
    <property type="match status" value="1"/>
</dbReference>
<evidence type="ECO:0000313" key="3">
    <source>
        <dbReference type="EMBL" id="OLQ70031.1"/>
    </source>
</evidence>
<evidence type="ECO:0000313" key="4">
    <source>
        <dbReference type="Proteomes" id="UP000186905"/>
    </source>
</evidence>
<dbReference type="GO" id="GO:0016811">
    <property type="term" value="F:hydrolase activity, acting on carbon-nitrogen (but not peptide) bonds, in linear amides"/>
    <property type="evidence" value="ECO:0007669"/>
    <property type="project" value="UniProtKB-ARBA"/>
</dbReference>
<dbReference type="Gene3D" id="3.60.110.10">
    <property type="entry name" value="Carbon-nitrogen hydrolase"/>
    <property type="match status" value="1"/>
</dbReference>
<dbReference type="CDD" id="cd07197">
    <property type="entry name" value="nitrilase"/>
    <property type="match status" value="1"/>
</dbReference>
<dbReference type="OrthoDB" id="9803803at2"/>
<gene>
    <name evidence="3" type="ORF">BIT28_10855</name>
</gene>
<dbReference type="EMBL" id="MJIL01000099">
    <property type="protein sequence ID" value="OLQ70031.1"/>
    <property type="molecule type" value="Genomic_DNA"/>
</dbReference>
<evidence type="ECO:0000259" key="2">
    <source>
        <dbReference type="PROSITE" id="PS50263"/>
    </source>
</evidence>
<protein>
    <submittedName>
        <fullName evidence="3">Carbon-nitrogen hydrolase</fullName>
    </submittedName>
</protein>
<accession>A0A1Q9G6X7</accession>
<proteinExistence type="predicted"/>
<dbReference type="Proteomes" id="UP000186905">
    <property type="component" value="Unassembled WGS sequence"/>
</dbReference>
<reference evidence="3 4" key="1">
    <citation type="submission" date="2016-09" db="EMBL/GenBank/DDBJ databases">
        <title>Photobacterium proteolyticum sp. nov. a protease producing bacterium isolated from ocean sediments of Laizhou Bay.</title>
        <authorList>
            <person name="Li Y."/>
        </authorList>
    </citation>
    <scope>NUCLEOTIDE SEQUENCE [LARGE SCALE GENOMIC DNA]</scope>
    <source>
        <strain evidence="3 4">13-12</strain>
    </source>
</reference>
<organism evidence="3 4">
    <name type="scientific">Photobacterium proteolyticum</name>
    <dbReference type="NCBI Taxonomy" id="1903952"/>
    <lineage>
        <taxon>Bacteria</taxon>
        <taxon>Pseudomonadati</taxon>
        <taxon>Pseudomonadota</taxon>
        <taxon>Gammaproteobacteria</taxon>
        <taxon>Vibrionales</taxon>
        <taxon>Vibrionaceae</taxon>
        <taxon>Photobacterium</taxon>
    </lineage>
</organism>
<feature type="domain" description="CN hydrolase" evidence="2">
    <location>
        <begin position="1"/>
        <end position="237"/>
    </location>
</feature>
<evidence type="ECO:0000256" key="1">
    <source>
        <dbReference type="ARBA" id="ARBA00022801"/>
    </source>
</evidence>
<dbReference type="InterPro" id="IPR003010">
    <property type="entry name" value="C-N_Hydrolase"/>
</dbReference>
<sequence>MKISIIQTEVSYKNKRENISRVSSLLSAAKEIGDLVLLPELFSTGYIFNEASEIHELSEKFAGSQTIESLRSLAKKFNTVIVAGIAEEDNGQYFNTIAVIDKNGLIDRYRKISQTNIDRQYFSRGNQLTTFKYQGVTFGVAICFDLWFPEIVREYSRLGVDILLHPSNFGGEQSLQISRARAIENSMYVVTCNRVGSDITKDLTGIYRGCSQICSPDGNYLIRLGDAHTLATVELDIDVSSPKQVIAVDLNHERDSILSQLKTNITKHN</sequence>
<dbReference type="STRING" id="1903952.BIT28_10855"/>
<dbReference type="Pfam" id="PF00795">
    <property type="entry name" value="CN_hydrolase"/>
    <property type="match status" value="1"/>
</dbReference>
<keyword evidence="1 3" id="KW-0378">Hydrolase</keyword>
<dbReference type="PANTHER" id="PTHR43674">
    <property type="entry name" value="NITRILASE C965.09-RELATED"/>
    <property type="match status" value="1"/>
</dbReference>